<feature type="transmembrane region" description="Helical" evidence="9">
    <location>
        <begin position="700"/>
        <end position="718"/>
    </location>
</feature>
<evidence type="ECO:0000256" key="7">
    <source>
        <dbReference type="ARBA" id="ARBA00023180"/>
    </source>
</evidence>
<dbReference type="InterPro" id="IPR001638">
    <property type="entry name" value="Solute-binding_3/MltF_N"/>
</dbReference>
<keyword evidence="2" id="KW-1003">Cell membrane</keyword>
<feature type="compositionally biased region" description="Basic and acidic residues" evidence="8">
    <location>
        <begin position="255"/>
        <end position="272"/>
    </location>
</feature>
<feature type="compositionally biased region" description="Polar residues" evidence="8">
    <location>
        <begin position="339"/>
        <end position="357"/>
    </location>
</feature>
<accession>A0A811V5V1</accession>
<feature type="compositionally biased region" description="Acidic residues" evidence="8">
    <location>
        <begin position="507"/>
        <end position="524"/>
    </location>
</feature>
<dbReference type="Pfam" id="PF00497">
    <property type="entry name" value="SBP_bac_3"/>
    <property type="match status" value="1"/>
</dbReference>
<feature type="compositionally biased region" description="Basic and acidic residues" evidence="8">
    <location>
        <begin position="301"/>
        <end position="311"/>
    </location>
</feature>
<comment type="subcellular location">
    <subcellularLocation>
        <location evidence="1">Cell membrane</location>
        <topology evidence="1">Multi-pass membrane protein</topology>
    </subcellularLocation>
</comment>
<evidence type="ECO:0000256" key="5">
    <source>
        <dbReference type="ARBA" id="ARBA00023136"/>
    </source>
</evidence>
<evidence type="ECO:0000256" key="1">
    <source>
        <dbReference type="ARBA" id="ARBA00004651"/>
    </source>
</evidence>
<keyword evidence="13" id="KW-1185">Reference proteome</keyword>
<protein>
    <submittedName>
        <fullName evidence="12">(Mediterranean fruit fly) hypothetical protein</fullName>
    </submittedName>
</protein>
<reference evidence="12" key="1">
    <citation type="submission" date="2020-11" db="EMBL/GenBank/DDBJ databases">
        <authorList>
            <person name="Whitehead M."/>
        </authorList>
    </citation>
    <scope>NUCLEOTIDE SEQUENCE</scope>
    <source>
        <strain evidence="12">EGII</strain>
    </source>
</reference>
<feature type="signal peptide" evidence="10">
    <location>
        <begin position="1"/>
        <end position="22"/>
    </location>
</feature>
<dbReference type="AlphaFoldDB" id="A0A811V5V1"/>
<evidence type="ECO:0000256" key="10">
    <source>
        <dbReference type="SAM" id="SignalP"/>
    </source>
</evidence>
<keyword evidence="4 9" id="KW-1133">Transmembrane helix</keyword>
<gene>
    <name evidence="12" type="ORF">CCAP1982_LOCUS14529</name>
</gene>
<comment type="caution">
    <text evidence="12">The sequence shown here is derived from an EMBL/GenBank/DDBJ whole genome shotgun (WGS) entry which is preliminary data.</text>
</comment>
<dbReference type="SUPFAM" id="SSF53850">
    <property type="entry name" value="Periplasmic binding protein-like II"/>
    <property type="match status" value="1"/>
</dbReference>
<keyword evidence="7" id="KW-0325">Glycoprotein</keyword>
<keyword evidence="3 9" id="KW-0812">Transmembrane</keyword>
<feature type="region of interest" description="Disordered" evidence="8">
    <location>
        <begin position="495"/>
        <end position="545"/>
    </location>
</feature>
<dbReference type="OrthoDB" id="6614738at2759"/>
<keyword evidence="10" id="KW-0732">Signal</keyword>
<evidence type="ECO:0000256" key="8">
    <source>
        <dbReference type="SAM" id="MobiDB-lite"/>
    </source>
</evidence>
<organism evidence="12 13">
    <name type="scientific">Ceratitis capitata</name>
    <name type="common">Mediterranean fruit fly</name>
    <name type="synonym">Tephritis capitata</name>
    <dbReference type="NCBI Taxonomy" id="7213"/>
    <lineage>
        <taxon>Eukaryota</taxon>
        <taxon>Metazoa</taxon>
        <taxon>Ecdysozoa</taxon>
        <taxon>Arthropoda</taxon>
        <taxon>Hexapoda</taxon>
        <taxon>Insecta</taxon>
        <taxon>Pterygota</taxon>
        <taxon>Neoptera</taxon>
        <taxon>Endopterygota</taxon>
        <taxon>Diptera</taxon>
        <taxon>Brachycera</taxon>
        <taxon>Muscomorpha</taxon>
        <taxon>Tephritoidea</taxon>
        <taxon>Tephritidae</taxon>
        <taxon>Ceratitis</taxon>
        <taxon>Ceratitis</taxon>
    </lineage>
</organism>
<feature type="domain" description="Solute-binding protein family 3/N-terminal" evidence="11">
    <location>
        <begin position="577"/>
        <end position="884"/>
    </location>
</feature>
<sequence length="962" mass="110267">MSVYTIVCLLPLLINLPCTVHGFGMRLMEVTETERSHVVCAIALLQKYFQYGEPLSGSVLSMSFTSASLCIQQDLLSAMHAQTDIPWTVVVRNPHHTKISLSTTMILHEKPQCYFVIVENLEDGDMEDVFEDWKSNINWNPLAQFVVFLASVEETDEEMTELMIEILLNFMNKKIYNVNVIGRNEENGFYYGKTVFPYHPDNNCGNRVIAVETLDICDYQDDENPRDLEGDEDEAHDAADDAAEYEYLDEENGGGDEHDSVESEEYGKKDAKGVTAEEEDYVENNSKEEGVEDDSSGGKNRQSDKDEKEGNVDGISSNEENSIQNGEDVNKNEEGNASEEGNFTLDGNETSGTQHSNENWKECEQQSQRGDTNIFHKYINSKQRDGSGVDVEYAVQRRAERSSISRSVQVKGASMRKANYTPKIDGKKTKNVRQIRALQKYQKLRHYIQDDKVKQRIFIQELYRGLFLDKFPKDLSGCPVVAAYRPWEPYIYKEPKEETANSNPTAEESDEDATTEVTDTEPEANDTLSVGSAEETDNDNNNYEDVDADTETEAANSYNDVDTADVDVIGVSVELTSKLSGVEYQLAQAIGERLHITIDFQVENTNLYHLFQQLIDGDIEMIIGGIDEDPSISRFVSSSIPYHQDDLTWCVARAKRKYNLFNFLQSFHISTWIFMLSFILVCSLNIFIAQKLLNIRLTHFGGYLTTFVRILGIILSQSTQLLHLPTSLHITFGSTFFLALMFINVYQSFLVSTLTTPRSLYQISHLEEIYRNRMTVTGSVENVRHLNKDGEIFKYIREKFQMCYNIVDCLNDAATDNEGLAVAVSRQHFLYNPRIKRDQLYCFDRNENLYVYLVTMLLPKKFHLLHKINPVIQHIIESGHMQKWARELDLKRRIREEIERARKVHVKSLTVEQVAGSFALHAMLSTLALLIFLLECCTHWLVVKRRTRLRLFRMLHRKFKSK</sequence>
<evidence type="ECO:0000259" key="11">
    <source>
        <dbReference type="Pfam" id="PF00497"/>
    </source>
</evidence>
<dbReference type="EMBL" id="CAJHJT010000034">
    <property type="protein sequence ID" value="CAD7006201.1"/>
    <property type="molecule type" value="Genomic_DNA"/>
</dbReference>
<evidence type="ECO:0000256" key="9">
    <source>
        <dbReference type="SAM" id="Phobius"/>
    </source>
</evidence>
<dbReference type="Gene3D" id="1.10.287.70">
    <property type="match status" value="1"/>
</dbReference>
<proteinExistence type="predicted"/>
<feature type="transmembrane region" description="Helical" evidence="9">
    <location>
        <begin position="669"/>
        <end position="688"/>
    </location>
</feature>
<name>A0A811V5V1_CERCA</name>
<dbReference type="Gene3D" id="3.40.190.10">
    <property type="entry name" value="Periplasmic binding protein-like II"/>
    <property type="match status" value="1"/>
</dbReference>
<feature type="compositionally biased region" description="Polar residues" evidence="8">
    <location>
        <begin position="314"/>
        <end position="327"/>
    </location>
</feature>
<dbReference type="GO" id="GO:0005886">
    <property type="term" value="C:plasma membrane"/>
    <property type="evidence" value="ECO:0007669"/>
    <property type="project" value="UniProtKB-SubCell"/>
</dbReference>
<evidence type="ECO:0000313" key="12">
    <source>
        <dbReference type="EMBL" id="CAD7006201.1"/>
    </source>
</evidence>
<dbReference type="InterPro" id="IPR052192">
    <property type="entry name" value="Insect_Ionotropic_Sensory_Rcpt"/>
</dbReference>
<dbReference type="PANTHER" id="PTHR42643:SF30">
    <property type="entry name" value="IONOTROPIC RECEPTOR 40A-RELATED"/>
    <property type="match status" value="1"/>
</dbReference>
<feature type="region of interest" description="Disordered" evidence="8">
    <location>
        <begin position="249"/>
        <end position="360"/>
    </location>
</feature>
<feature type="chain" id="PRO_5032563711" evidence="10">
    <location>
        <begin position="23"/>
        <end position="962"/>
    </location>
</feature>
<feature type="compositionally biased region" description="Acidic residues" evidence="8">
    <location>
        <begin position="534"/>
        <end position="545"/>
    </location>
</feature>
<evidence type="ECO:0000256" key="4">
    <source>
        <dbReference type="ARBA" id="ARBA00022989"/>
    </source>
</evidence>
<feature type="transmembrane region" description="Helical" evidence="9">
    <location>
        <begin position="730"/>
        <end position="751"/>
    </location>
</feature>
<keyword evidence="6" id="KW-0675">Receptor</keyword>
<feature type="transmembrane region" description="Helical" evidence="9">
    <location>
        <begin position="918"/>
        <end position="942"/>
    </location>
</feature>
<keyword evidence="5 9" id="KW-0472">Membrane</keyword>
<dbReference type="Proteomes" id="UP000606786">
    <property type="component" value="Unassembled WGS sequence"/>
</dbReference>
<evidence type="ECO:0000256" key="3">
    <source>
        <dbReference type="ARBA" id="ARBA00022692"/>
    </source>
</evidence>
<evidence type="ECO:0000256" key="6">
    <source>
        <dbReference type="ARBA" id="ARBA00023170"/>
    </source>
</evidence>
<evidence type="ECO:0000256" key="2">
    <source>
        <dbReference type="ARBA" id="ARBA00022475"/>
    </source>
</evidence>
<evidence type="ECO:0000313" key="13">
    <source>
        <dbReference type="Proteomes" id="UP000606786"/>
    </source>
</evidence>
<dbReference type="PANTHER" id="PTHR42643">
    <property type="entry name" value="IONOTROPIC RECEPTOR 20A-RELATED"/>
    <property type="match status" value="1"/>
</dbReference>